<organism evidence="1 2">
    <name type="scientific">Natronococcus amylolyticus DSM 10524</name>
    <dbReference type="NCBI Taxonomy" id="1227497"/>
    <lineage>
        <taxon>Archaea</taxon>
        <taxon>Methanobacteriati</taxon>
        <taxon>Methanobacteriota</taxon>
        <taxon>Stenosarchaea group</taxon>
        <taxon>Halobacteria</taxon>
        <taxon>Halobacteriales</taxon>
        <taxon>Natrialbaceae</taxon>
        <taxon>Natronococcus</taxon>
    </lineage>
</organism>
<evidence type="ECO:0008006" key="3">
    <source>
        <dbReference type="Google" id="ProtNLM"/>
    </source>
</evidence>
<dbReference type="PATRIC" id="fig|1227497.3.peg.3911"/>
<proteinExistence type="predicted"/>
<gene>
    <name evidence="1" type="ORF">C491_19129</name>
</gene>
<dbReference type="RefSeq" id="WP_005559169.1">
    <property type="nucleotide sequence ID" value="NZ_AOIB01000037.1"/>
</dbReference>
<dbReference type="AlphaFoldDB" id="L9WXW0"/>
<reference evidence="1 2" key="1">
    <citation type="journal article" date="2014" name="PLoS Genet.">
        <title>Phylogenetically driven sequencing of extremely halophilic archaea reveals strategies for static and dynamic osmo-response.</title>
        <authorList>
            <person name="Becker E.A."/>
            <person name="Seitzer P.M."/>
            <person name="Tritt A."/>
            <person name="Larsen D."/>
            <person name="Krusor M."/>
            <person name="Yao A.I."/>
            <person name="Wu D."/>
            <person name="Madern D."/>
            <person name="Eisen J.A."/>
            <person name="Darling A.E."/>
            <person name="Facciotti M.T."/>
        </authorList>
    </citation>
    <scope>NUCLEOTIDE SEQUENCE [LARGE SCALE GENOMIC DNA]</scope>
    <source>
        <strain evidence="1 2">DSM 10524</strain>
    </source>
</reference>
<evidence type="ECO:0000313" key="2">
    <source>
        <dbReference type="Proteomes" id="UP000011688"/>
    </source>
</evidence>
<evidence type="ECO:0000313" key="1">
    <source>
        <dbReference type="EMBL" id="ELY54309.1"/>
    </source>
</evidence>
<dbReference type="Proteomes" id="UP000011688">
    <property type="component" value="Unassembled WGS sequence"/>
</dbReference>
<comment type="caution">
    <text evidence="1">The sequence shown here is derived from an EMBL/GenBank/DDBJ whole genome shotgun (WGS) entry which is preliminary data.</text>
</comment>
<sequence>MLPYVVLGIAVLVAAVGLERLSYRALERNPSVATEEFPGIDRELLGKFSSFDAELGWVPQPDREKQKDTGDHLPGEEVRSVVTYSTDEYGSRVCRANDRDEDADVTVSTYGDSYCFCREVDDDETFQHYLSQELDTHVANYGGGNYGLDQALMRMKRQYPEEETDYVFVVVTASSIARILSVWKHYQEFGNILAVKPRYTLEDGALKRIDSPIEEKEDLLDLESKADFLREHDFHYDHWFKPHHASRPYTADLLDDPENVRHAFCEGGIELEKRTGRAIPGVDFDDAKTRTELRMERPRVRYHERLFDTHEDLFDALIGEFVDYADEQEFTPVFVMVQQLRYAKYEAEHGPIYGDLMERLDTEYDDLETVDMATHLSGGGDVESLYVERGEGGHYSPQTNRKIAQVLADVVEDDR</sequence>
<name>L9WXW0_9EURY</name>
<dbReference type="EMBL" id="AOIB01000037">
    <property type="protein sequence ID" value="ELY54309.1"/>
    <property type="molecule type" value="Genomic_DNA"/>
</dbReference>
<protein>
    <recommendedName>
        <fullName evidence="3">SGNH hydrolase-type esterase domain-containing protein</fullName>
    </recommendedName>
</protein>
<keyword evidence="2" id="KW-1185">Reference proteome</keyword>
<dbReference type="eggNOG" id="arCOG02724">
    <property type="taxonomic scope" value="Archaea"/>
</dbReference>
<accession>L9WXW0</accession>
<dbReference type="OrthoDB" id="155954at2157"/>
<dbReference type="SUPFAM" id="SSF52266">
    <property type="entry name" value="SGNH hydrolase"/>
    <property type="match status" value="1"/>
</dbReference>
<dbReference type="STRING" id="1227497.C491_19129"/>